<sequence>MLRCLAVDDEMLSLDLLEDNIRRIPFLQLMGKCSNAFEALSLMQRERVDLIFLDIQMPGLTGVQFLESLASHRPMVIFVTAYKKYALDGFDLDVLDYLVKPVPFERFVKAVNKAAAYHTMKMGTPVIPALHEQVQQSSLSAGSSIENQQQAAPNTDSQTIADPAAEHFFVNVEYNLVRISFREISYIEGLKDYIKIHLHQQPKPVITRMSMKSITDKLPVKQFMRVHKSYIISMDKISSIRKNRIYIGQFVIPVSDSYKDEFYKRITPEQRGEL</sequence>
<dbReference type="Gene3D" id="3.40.50.2300">
    <property type="match status" value="1"/>
</dbReference>
<feature type="modified residue" description="4-aspartylphosphate" evidence="1">
    <location>
        <position position="54"/>
    </location>
</feature>
<gene>
    <name evidence="4" type="ORF">EV199_1873</name>
</gene>
<dbReference type="PROSITE" id="PS50930">
    <property type="entry name" value="HTH_LYTTR"/>
    <property type="match status" value="1"/>
</dbReference>
<evidence type="ECO:0000313" key="4">
    <source>
        <dbReference type="EMBL" id="RZS75997.1"/>
    </source>
</evidence>
<accession>A0A4V2F245</accession>
<dbReference type="InterPro" id="IPR051271">
    <property type="entry name" value="2C-system_Tx_regulators"/>
</dbReference>
<dbReference type="EMBL" id="SGXA01000001">
    <property type="protein sequence ID" value="RZS75997.1"/>
    <property type="molecule type" value="Genomic_DNA"/>
</dbReference>
<comment type="caution">
    <text evidence="4">The sequence shown here is derived from an EMBL/GenBank/DDBJ whole genome shotgun (WGS) entry which is preliminary data.</text>
</comment>
<dbReference type="Gene3D" id="2.40.50.1020">
    <property type="entry name" value="LytTr DNA-binding domain"/>
    <property type="match status" value="1"/>
</dbReference>
<dbReference type="SUPFAM" id="SSF52172">
    <property type="entry name" value="CheY-like"/>
    <property type="match status" value="1"/>
</dbReference>
<protein>
    <submittedName>
        <fullName evidence="4">LytTR family two component transcriptional regulator</fullName>
    </submittedName>
</protein>
<feature type="domain" description="Response regulatory" evidence="2">
    <location>
        <begin position="3"/>
        <end position="115"/>
    </location>
</feature>
<reference evidence="4 5" key="1">
    <citation type="submission" date="2019-02" db="EMBL/GenBank/DDBJ databases">
        <title>Genomic Encyclopedia of Type Strains, Phase IV (KMG-IV): sequencing the most valuable type-strain genomes for metagenomic binning, comparative biology and taxonomic classification.</title>
        <authorList>
            <person name="Goeker M."/>
        </authorList>
    </citation>
    <scope>NUCLEOTIDE SEQUENCE [LARGE SCALE GENOMIC DNA]</scope>
    <source>
        <strain evidence="4 5">DSM 18116</strain>
    </source>
</reference>
<evidence type="ECO:0000259" key="3">
    <source>
        <dbReference type="PROSITE" id="PS50930"/>
    </source>
</evidence>
<evidence type="ECO:0000313" key="5">
    <source>
        <dbReference type="Proteomes" id="UP000293874"/>
    </source>
</evidence>
<dbReference type="InterPro" id="IPR011006">
    <property type="entry name" value="CheY-like_superfamily"/>
</dbReference>
<dbReference type="InterPro" id="IPR001789">
    <property type="entry name" value="Sig_transdc_resp-reg_receiver"/>
</dbReference>
<feature type="domain" description="HTH LytTR-type" evidence="3">
    <location>
        <begin position="168"/>
        <end position="242"/>
    </location>
</feature>
<evidence type="ECO:0000259" key="2">
    <source>
        <dbReference type="PROSITE" id="PS50110"/>
    </source>
</evidence>
<dbReference type="PROSITE" id="PS50110">
    <property type="entry name" value="RESPONSE_REGULATORY"/>
    <property type="match status" value="1"/>
</dbReference>
<evidence type="ECO:0000256" key="1">
    <source>
        <dbReference type="PROSITE-ProRule" id="PRU00169"/>
    </source>
</evidence>
<dbReference type="Pfam" id="PF00072">
    <property type="entry name" value="Response_reg"/>
    <property type="match status" value="1"/>
</dbReference>
<dbReference type="SMART" id="SM00448">
    <property type="entry name" value="REC"/>
    <property type="match status" value="1"/>
</dbReference>
<dbReference type="PANTHER" id="PTHR45526:SF1">
    <property type="entry name" value="TRANSCRIPTIONAL REGULATORY PROTEIN DCUR-RELATED"/>
    <property type="match status" value="1"/>
</dbReference>
<dbReference type="OrthoDB" id="9787344at2"/>
<dbReference type="Proteomes" id="UP000293874">
    <property type="component" value="Unassembled WGS sequence"/>
</dbReference>
<organism evidence="4 5">
    <name type="scientific">Pseudobacter ginsenosidimutans</name>
    <dbReference type="NCBI Taxonomy" id="661488"/>
    <lineage>
        <taxon>Bacteria</taxon>
        <taxon>Pseudomonadati</taxon>
        <taxon>Bacteroidota</taxon>
        <taxon>Chitinophagia</taxon>
        <taxon>Chitinophagales</taxon>
        <taxon>Chitinophagaceae</taxon>
        <taxon>Pseudobacter</taxon>
    </lineage>
</organism>
<dbReference type="InterPro" id="IPR007492">
    <property type="entry name" value="LytTR_DNA-bd_dom"/>
</dbReference>
<dbReference type="GO" id="GO:0003677">
    <property type="term" value="F:DNA binding"/>
    <property type="evidence" value="ECO:0007669"/>
    <property type="project" value="InterPro"/>
</dbReference>
<keyword evidence="5" id="KW-1185">Reference proteome</keyword>
<dbReference type="RefSeq" id="WP_130540322.1">
    <property type="nucleotide sequence ID" value="NZ_CP042431.1"/>
</dbReference>
<dbReference type="GO" id="GO:0000156">
    <property type="term" value="F:phosphorelay response regulator activity"/>
    <property type="evidence" value="ECO:0007669"/>
    <property type="project" value="TreeGrafter"/>
</dbReference>
<dbReference type="AlphaFoldDB" id="A0A4V2F245"/>
<dbReference type="SMART" id="SM00850">
    <property type="entry name" value="LytTR"/>
    <property type="match status" value="1"/>
</dbReference>
<dbReference type="Pfam" id="PF04397">
    <property type="entry name" value="LytTR"/>
    <property type="match status" value="1"/>
</dbReference>
<proteinExistence type="predicted"/>
<name>A0A4V2F245_9BACT</name>
<keyword evidence="1" id="KW-0597">Phosphoprotein</keyword>
<dbReference type="PANTHER" id="PTHR45526">
    <property type="entry name" value="TRANSCRIPTIONAL REGULATORY PROTEIN DPIA"/>
    <property type="match status" value="1"/>
</dbReference>